<dbReference type="Gene3D" id="2.115.10.20">
    <property type="entry name" value="Glycosyl hydrolase domain, family 43"/>
    <property type="match status" value="1"/>
</dbReference>
<dbReference type="eggNOG" id="ENOG502RYYQ">
    <property type="taxonomic scope" value="Eukaryota"/>
</dbReference>
<comment type="caution">
    <text evidence="2">The sequence shown here is derived from an EMBL/GenBank/DDBJ whole genome shotgun (WGS) entry which is preliminary data.</text>
</comment>
<dbReference type="VEuPathDB" id="FungiDB:MPH_03516"/>
<dbReference type="PANTHER" id="PTHR43301:SF8">
    <property type="entry name" value="ARABINOSIDASE-RELATED"/>
    <property type="match status" value="1"/>
</dbReference>
<accession>K2R9I1</accession>
<evidence type="ECO:0008006" key="4">
    <source>
        <dbReference type="Google" id="ProtNLM"/>
    </source>
</evidence>
<evidence type="ECO:0000256" key="1">
    <source>
        <dbReference type="SAM" id="SignalP"/>
    </source>
</evidence>
<dbReference type="InParanoid" id="K2R9I1"/>
<organism evidence="2 3">
    <name type="scientific">Macrophomina phaseolina (strain MS6)</name>
    <name type="common">Charcoal rot fungus</name>
    <dbReference type="NCBI Taxonomy" id="1126212"/>
    <lineage>
        <taxon>Eukaryota</taxon>
        <taxon>Fungi</taxon>
        <taxon>Dikarya</taxon>
        <taxon>Ascomycota</taxon>
        <taxon>Pezizomycotina</taxon>
        <taxon>Dothideomycetes</taxon>
        <taxon>Dothideomycetes incertae sedis</taxon>
        <taxon>Botryosphaeriales</taxon>
        <taxon>Botryosphaeriaceae</taxon>
        <taxon>Macrophomina</taxon>
    </lineage>
</organism>
<dbReference type="STRING" id="1126212.K2R9I1"/>
<feature type="chain" id="PRO_5003867414" description="Glycoside hydrolase family 43" evidence="1">
    <location>
        <begin position="19"/>
        <end position="358"/>
    </location>
</feature>
<evidence type="ECO:0000313" key="2">
    <source>
        <dbReference type="EMBL" id="EKG19146.1"/>
    </source>
</evidence>
<dbReference type="HOGENOM" id="CLU_010779_0_1_1"/>
<dbReference type="SUPFAM" id="SSF75005">
    <property type="entry name" value="Arabinanase/levansucrase/invertase"/>
    <property type="match status" value="1"/>
</dbReference>
<sequence length="358" mass="38807">MKISNSLLAALCASLAAAAPTLQSLDFSEYSVEKRADPSLVGYLGAFFLGDEPSVYFYRSNGNNALSFSALNGGQPVIVPTQGTGGVRDPTIVAGGGAEAGKKWYIIGTDLDIAKTTWDAAQRTGSRGILIWESTDLVTWTNERLIVVEDETAGMVWAPEALWDEERGQYLVHWSSKFYAAEDTAHTGSPGAIKIRSAYTSDFQTFTEPQDYVDYSPSSVIDLTFLPLGNNAYARFIKNETATNVFTEISTDGLFGTWNRPGGRTAIIQQGVEGPAAYWDNQVDGQAYLLLDFFGGDGYAPYQSTDVESGTWTAADKTNFPIDLRHGSVLAVDQARYDALGGAFAADQALIEITWRKS</sequence>
<name>K2R9I1_MACPH</name>
<reference evidence="2 3" key="1">
    <citation type="journal article" date="2012" name="BMC Genomics">
        <title>Tools to kill: Genome of one of the most destructive plant pathogenic fungi Macrophomina phaseolina.</title>
        <authorList>
            <person name="Islam M.S."/>
            <person name="Haque M.S."/>
            <person name="Islam M.M."/>
            <person name="Emdad E.M."/>
            <person name="Halim A."/>
            <person name="Hossen Q.M.M."/>
            <person name="Hossain M.Z."/>
            <person name="Ahmed B."/>
            <person name="Rahim S."/>
            <person name="Rahman M.S."/>
            <person name="Alam M.M."/>
            <person name="Hou S."/>
            <person name="Wan X."/>
            <person name="Saito J.A."/>
            <person name="Alam M."/>
        </authorList>
    </citation>
    <scope>NUCLEOTIDE SEQUENCE [LARGE SCALE GENOMIC DNA]</scope>
    <source>
        <strain evidence="2 3">MS6</strain>
    </source>
</reference>
<evidence type="ECO:0000313" key="3">
    <source>
        <dbReference type="Proteomes" id="UP000007129"/>
    </source>
</evidence>
<gene>
    <name evidence="2" type="ORF">MPH_03516</name>
</gene>
<proteinExistence type="predicted"/>
<dbReference type="Proteomes" id="UP000007129">
    <property type="component" value="Unassembled WGS sequence"/>
</dbReference>
<dbReference type="OrthoDB" id="19657at2759"/>
<keyword evidence="1" id="KW-0732">Signal</keyword>
<dbReference type="InterPro" id="IPR023296">
    <property type="entry name" value="Glyco_hydro_beta-prop_sf"/>
</dbReference>
<dbReference type="CDD" id="cd08983">
    <property type="entry name" value="GH43_Bt3655-like"/>
    <property type="match status" value="1"/>
</dbReference>
<dbReference type="PANTHER" id="PTHR43301">
    <property type="entry name" value="ARABINAN ENDO-1,5-ALPHA-L-ARABINOSIDASE"/>
    <property type="match status" value="1"/>
</dbReference>
<feature type="signal peptide" evidence="1">
    <location>
        <begin position="1"/>
        <end position="18"/>
    </location>
</feature>
<dbReference type="InterPro" id="IPR050727">
    <property type="entry name" value="GH43_arabinanases"/>
</dbReference>
<dbReference type="AlphaFoldDB" id="K2R9I1"/>
<protein>
    <recommendedName>
        <fullName evidence="4">Glycoside hydrolase family 43</fullName>
    </recommendedName>
</protein>
<dbReference type="EMBL" id="AHHD01000165">
    <property type="protein sequence ID" value="EKG19146.1"/>
    <property type="molecule type" value="Genomic_DNA"/>
</dbReference>